<accession>A0A9W8I4T5</accession>
<sequence>MVEYIGGVLGEGASTTIWINVLPTKLQGKMDDSVDIFSAINNITYYQGLPEDQRVIVKDGYIQTQRILTICGICSILLTGVAMLGLAPSDFSANAAQPKIDTEIEEPNDNHSRPPKENLSA</sequence>
<keyword evidence="2" id="KW-0472">Membrane</keyword>
<organism evidence="3 4">
    <name type="scientific">Coemansia guatemalensis</name>
    <dbReference type="NCBI Taxonomy" id="2761395"/>
    <lineage>
        <taxon>Eukaryota</taxon>
        <taxon>Fungi</taxon>
        <taxon>Fungi incertae sedis</taxon>
        <taxon>Zoopagomycota</taxon>
        <taxon>Kickxellomycotina</taxon>
        <taxon>Kickxellomycetes</taxon>
        <taxon>Kickxellales</taxon>
        <taxon>Kickxellaceae</taxon>
        <taxon>Coemansia</taxon>
    </lineage>
</organism>
<feature type="compositionally biased region" description="Basic and acidic residues" evidence="1">
    <location>
        <begin position="108"/>
        <end position="121"/>
    </location>
</feature>
<proteinExistence type="predicted"/>
<dbReference type="Proteomes" id="UP001140094">
    <property type="component" value="Unassembled WGS sequence"/>
</dbReference>
<keyword evidence="4" id="KW-1185">Reference proteome</keyword>
<dbReference type="OrthoDB" id="4088837at2759"/>
<evidence type="ECO:0000313" key="4">
    <source>
        <dbReference type="Proteomes" id="UP001140094"/>
    </source>
</evidence>
<comment type="caution">
    <text evidence="3">The sequence shown here is derived from an EMBL/GenBank/DDBJ whole genome shotgun (WGS) entry which is preliminary data.</text>
</comment>
<keyword evidence="2" id="KW-0812">Transmembrane</keyword>
<evidence type="ECO:0000313" key="3">
    <source>
        <dbReference type="EMBL" id="KAJ2807642.1"/>
    </source>
</evidence>
<protein>
    <submittedName>
        <fullName evidence="3">Uncharacterized protein</fullName>
    </submittedName>
</protein>
<dbReference type="EMBL" id="JANBUO010000094">
    <property type="protein sequence ID" value="KAJ2807642.1"/>
    <property type="molecule type" value="Genomic_DNA"/>
</dbReference>
<feature type="region of interest" description="Disordered" evidence="1">
    <location>
        <begin position="97"/>
        <end position="121"/>
    </location>
</feature>
<feature type="transmembrane region" description="Helical" evidence="2">
    <location>
        <begin position="67"/>
        <end position="87"/>
    </location>
</feature>
<dbReference type="AlphaFoldDB" id="A0A9W8I4T5"/>
<evidence type="ECO:0000256" key="1">
    <source>
        <dbReference type="SAM" id="MobiDB-lite"/>
    </source>
</evidence>
<name>A0A9W8I4T5_9FUNG</name>
<evidence type="ECO:0000256" key="2">
    <source>
        <dbReference type="SAM" id="Phobius"/>
    </source>
</evidence>
<keyword evidence="2" id="KW-1133">Transmembrane helix</keyword>
<gene>
    <name evidence="3" type="ORF">H4R20_001209</name>
</gene>
<reference evidence="3" key="1">
    <citation type="submission" date="2022-07" db="EMBL/GenBank/DDBJ databases">
        <title>Phylogenomic reconstructions and comparative analyses of Kickxellomycotina fungi.</title>
        <authorList>
            <person name="Reynolds N.K."/>
            <person name="Stajich J.E."/>
            <person name="Barry K."/>
            <person name="Grigoriev I.V."/>
            <person name="Crous P."/>
            <person name="Smith M.E."/>
        </authorList>
    </citation>
    <scope>NUCLEOTIDE SEQUENCE</scope>
    <source>
        <strain evidence="3">NRRL 1565</strain>
    </source>
</reference>